<evidence type="ECO:0000259" key="2">
    <source>
        <dbReference type="Pfam" id="PF06580"/>
    </source>
</evidence>
<evidence type="ECO:0000259" key="3">
    <source>
        <dbReference type="Pfam" id="PF07495"/>
    </source>
</evidence>
<dbReference type="GO" id="GO:0016020">
    <property type="term" value="C:membrane"/>
    <property type="evidence" value="ECO:0007669"/>
    <property type="project" value="InterPro"/>
</dbReference>
<dbReference type="RefSeq" id="WP_039142572.1">
    <property type="nucleotide sequence ID" value="NZ_JSVC01000021.1"/>
</dbReference>
<dbReference type="Gene3D" id="2.60.40.10">
    <property type="entry name" value="Immunoglobulins"/>
    <property type="match status" value="1"/>
</dbReference>
<dbReference type="AlphaFoldDB" id="A0A0C1KZX0"/>
<sequence length="1009" mass="115637">MSQFSRFPVIFIVFLISLNAMGQSHMVNVRHITTREGLADGVVRAIGQDRFGYIWIGTVSGLNRFDGTNLVRYQSDPRQPGSPPPSVPRNIYSDSKGNLWIGFNNGLYRFEHETDKFILVNGSESYSITKIVEDTAAAVLHLLSDNGIAQYHMNQKEFMWIDKNGDLDLREGVENKYMDIAFKNSRLYIATNKNLRQLARGSKDIHRLDTALIPEKDLQHLAVDHEGNIWLSFGGNSHLVRKIHPSLKSSELMPLLDEVDARSHNNFVRNISVDKKGKIWFLNSNRGVANYNNQTKAFTWYKYQEVKPNTLSPTHAYDLFESREGTIWLGTEGYGVDYFDPDKSMFKVISSYEDPVVPRNATWARAAVEDIGGDIWMSWVGGLTRLDIKQKKYTHWENFYSDQMVLYSMSVRALLADSKGFIWIGTAKGLNRLEKATGKIEFLTIRDSMPESGFYWSLVEDSQKNIWAGTGENLFYKNAQDGKHYSSASHPLLATVIDTGVRAIYEDNRKRLWFGLNGTGLVMYDPAKNLVKKWSRTQQNDSTLLGNTITAIHQDKSGVIWLSSFNGLVGYDVEEDVFHQYTHAQQLPSLKCSGLMVDSLNRLWVGTTSGLAMLDPARKHFTTFTVEDGLPTLEFSDMPATKLRNGDFLFPTMLGYVQFNPLNHSSRYNPLPLYISSIRVFDKVYKGNTNTESIPKLDLGHNQNFFSFQLVAINYTNPVRTWYAYMLEGFDKDWIISKNGLVNYTNVPGGKYKFRYKTSLDPEQWNVPEKHLEVFIGTVFYKTWWFILLIAVAVISLMYMWYLARINQQKKIYSLQSKAQLLEKEKALVKFEGLKQQLNPHFLFNSLSSLGSLIRMNQALAISFLEKLSKTYRYILQSRDLDLISLEEEIRFAASYFSLLETRFNEGLQINIDISQEAMKYKVVPVILQNMIDNAIKHNIIAGDTPLTLDVFTDDGYLVVRNNLQLKKLVETSNKQGLNNLLSLYRYLTEKPMTIERTSQHFTVKIPLI</sequence>
<dbReference type="InterPro" id="IPR013783">
    <property type="entry name" value="Ig-like_fold"/>
</dbReference>
<dbReference type="InterPro" id="IPR011123">
    <property type="entry name" value="Y_Y_Y"/>
</dbReference>
<dbReference type="PANTHER" id="PTHR34220">
    <property type="entry name" value="SENSOR HISTIDINE KINASE YPDA"/>
    <property type="match status" value="1"/>
</dbReference>
<dbReference type="Gene3D" id="2.130.10.10">
    <property type="entry name" value="YVTN repeat-like/Quinoprotein amine dehydrogenase"/>
    <property type="match status" value="2"/>
</dbReference>
<dbReference type="Proteomes" id="UP000031408">
    <property type="component" value="Unassembled WGS sequence"/>
</dbReference>
<organism evidence="4 5">
    <name type="scientific">Flavihumibacter solisilvae</name>
    <dbReference type="NCBI Taxonomy" id="1349421"/>
    <lineage>
        <taxon>Bacteria</taxon>
        <taxon>Pseudomonadati</taxon>
        <taxon>Bacteroidota</taxon>
        <taxon>Chitinophagia</taxon>
        <taxon>Chitinophagales</taxon>
        <taxon>Chitinophagaceae</taxon>
        <taxon>Flavihumibacter</taxon>
    </lineage>
</organism>
<feature type="domain" description="Two component regulator three Y" evidence="3">
    <location>
        <begin position="714"/>
        <end position="776"/>
    </location>
</feature>
<evidence type="ECO:0000313" key="5">
    <source>
        <dbReference type="Proteomes" id="UP000031408"/>
    </source>
</evidence>
<comment type="caution">
    <text evidence="4">The sequence shown here is derived from an EMBL/GenBank/DDBJ whole genome shotgun (WGS) entry which is preliminary data.</text>
</comment>
<dbReference type="EMBL" id="JSVC01000021">
    <property type="protein sequence ID" value="KIC93277.1"/>
    <property type="molecule type" value="Genomic_DNA"/>
</dbReference>
<dbReference type="STRING" id="1349421.OI18_18685"/>
<dbReference type="InterPro" id="IPR010559">
    <property type="entry name" value="Sig_transdc_His_kin_internal"/>
</dbReference>
<proteinExistence type="predicted"/>
<name>A0A0C1KZX0_9BACT</name>
<dbReference type="InterPro" id="IPR015943">
    <property type="entry name" value="WD40/YVTN_repeat-like_dom_sf"/>
</dbReference>
<dbReference type="Pfam" id="PF06580">
    <property type="entry name" value="His_kinase"/>
    <property type="match status" value="1"/>
</dbReference>
<evidence type="ECO:0000313" key="4">
    <source>
        <dbReference type="EMBL" id="KIC93277.1"/>
    </source>
</evidence>
<dbReference type="Pfam" id="PF07495">
    <property type="entry name" value="Y_Y_Y"/>
    <property type="match status" value="1"/>
</dbReference>
<feature type="transmembrane region" description="Helical" evidence="1">
    <location>
        <begin position="784"/>
        <end position="804"/>
    </location>
</feature>
<dbReference type="InterPro" id="IPR011110">
    <property type="entry name" value="Reg_prop"/>
</dbReference>
<keyword evidence="5" id="KW-1185">Reference proteome</keyword>
<dbReference type="Pfam" id="PF07494">
    <property type="entry name" value="Reg_prop"/>
    <property type="match status" value="3"/>
</dbReference>
<gene>
    <name evidence="4" type="ORF">OI18_18685</name>
</gene>
<keyword evidence="1" id="KW-0812">Transmembrane</keyword>
<dbReference type="GO" id="GO:0000155">
    <property type="term" value="F:phosphorelay sensor kinase activity"/>
    <property type="evidence" value="ECO:0007669"/>
    <property type="project" value="InterPro"/>
</dbReference>
<accession>A0A0C1KZX0</accession>
<evidence type="ECO:0000256" key="1">
    <source>
        <dbReference type="SAM" id="Phobius"/>
    </source>
</evidence>
<keyword evidence="1" id="KW-1133">Transmembrane helix</keyword>
<dbReference type="InterPro" id="IPR050640">
    <property type="entry name" value="Bact_2-comp_sensor_kinase"/>
</dbReference>
<dbReference type="PANTHER" id="PTHR34220:SF7">
    <property type="entry name" value="SENSOR HISTIDINE KINASE YPDA"/>
    <property type="match status" value="1"/>
</dbReference>
<feature type="domain" description="Signal transduction histidine kinase internal region" evidence="2">
    <location>
        <begin position="831"/>
        <end position="906"/>
    </location>
</feature>
<dbReference type="OrthoDB" id="900814at2"/>
<reference evidence="4 5" key="1">
    <citation type="submission" date="2014-11" db="EMBL/GenBank/DDBJ databases">
        <title>Genome sequence of Flavihumibacter solisilvae 3-3.</title>
        <authorList>
            <person name="Zhou G."/>
            <person name="Li M."/>
            <person name="Wang G."/>
        </authorList>
    </citation>
    <scope>NUCLEOTIDE SEQUENCE [LARGE SCALE GENOMIC DNA]</scope>
    <source>
        <strain evidence="4 5">3-3</strain>
    </source>
</reference>
<keyword evidence="1" id="KW-0472">Membrane</keyword>
<protein>
    <recommendedName>
        <fullName evidence="6">Signal transduction histidine kinase internal region domain-containing protein</fullName>
    </recommendedName>
</protein>
<dbReference type="SUPFAM" id="SSF63829">
    <property type="entry name" value="Calcium-dependent phosphotriesterase"/>
    <property type="match status" value="3"/>
</dbReference>
<evidence type="ECO:0008006" key="6">
    <source>
        <dbReference type="Google" id="ProtNLM"/>
    </source>
</evidence>